<keyword evidence="6" id="KW-0539">Nucleus</keyword>
<protein>
    <recommendedName>
        <fullName evidence="8">C2H2-type domain-containing protein</fullName>
    </recommendedName>
</protein>
<dbReference type="Gene3D" id="3.30.160.60">
    <property type="entry name" value="Classic Zinc Finger"/>
    <property type="match status" value="1"/>
</dbReference>
<name>A0A2S6C8K0_9PEZI</name>
<feature type="compositionally biased region" description="Basic and acidic residues" evidence="7">
    <location>
        <begin position="376"/>
        <end position="387"/>
    </location>
</feature>
<evidence type="ECO:0000313" key="10">
    <source>
        <dbReference type="Proteomes" id="UP000237631"/>
    </source>
</evidence>
<dbReference type="OrthoDB" id="8117402at2759"/>
<evidence type="ECO:0000256" key="7">
    <source>
        <dbReference type="SAM" id="MobiDB-lite"/>
    </source>
</evidence>
<dbReference type="GO" id="GO:0008270">
    <property type="term" value="F:zinc ion binding"/>
    <property type="evidence" value="ECO:0007669"/>
    <property type="project" value="UniProtKB-KW"/>
</dbReference>
<evidence type="ECO:0000256" key="1">
    <source>
        <dbReference type="ARBA" id="ARBA00004123"/>
    </source>
</evidence>
<keyword evidence="5" id="KW-0862">Zinc</keyword>
<sequence>MDCIPWKAIRVRRSRDPTQAGWPDAMASIEDTVRLAKLQPAAIRQHSALPKNKLSALIDPADIPEGGHVRSPSGNLLDAMQFEARPDRPPCIRERQQRILARVRSQASVANAEQVAPFTQDADEKEFGNRTTIEAGKRRSDSDSAESSDLHPPQHTTSPIKMSDTSEDTPRGERGIACTYADCQHRFNSRQEMRTHKIETPEHYYCKKCDVDCDDWEELLQHKVDMMAPFIEGRKRVRDEKPRHIVCEFCGENFKSFDGRKLHRTQMHPADQDIDCPGCQTKFLRATHMIGHIERDECKEIRRWMLHACINHKYILNQLMEGPDQFQHALSAYQQPTESFDLREVTDGSEAADQEQGGVSLIDQDDDAQMGGYRPMKPEVDLMDFRSGEATSASQGSWPKPKPQKAPKDLSDGIRTMSLGSKGTSRRGVLKIATVPNSPATTQHSSANRKVVRANASSAWDTENTTKKPLPAAQPTPPAGDWKAIQEHRLTQNPNILDTHFWNPTDPNYSAERFYSPLLEGYCCPFPACANEAMYCTYKTPREVEQHFRDMHWIKMFRCPWCFKRFDEVTALMSHVEYTRKCRIKESRDFEKFIGEVTGGFLTAESVAQPKVFNLNKSLVKAGSANVNVGVQSTKFSGALPNKGFSTS</sequence>
<feature type="domain" description="C2H2-type" evidence="8">
    <location>
        <begin position="247"/>
        <end position="268"/>
    </location>
</feature>
<proteinExistence type="predicted"/>
<dbReference type="PANTHER" id="PTHR24406">
    <property type="entry name" value="TRANSCRIPTIONAL REPRESSOR CTCFL-RELATED"/>
    <property type="match status" value="1"/>
</dbReference>
<accession>A0A2S6C8K0</accession>
<gene>
    <name evidence="9" type="ORF">CBER1_03363</name>
</gene>
<keyword evidence="10" id="KW-1185">Reference proteome</keyword>
<organism evidence="9 10">
    <name type="scientific">Cercospora berteroae</name>
    <dbReference type="NCBI Taxonomy" id="357750"/>
    <lineage>
        <taxon>Eukaryota</taxon>
        <taxon>Fungi</taxon>
        <taxon>Dikarya</taxon>
        <taxon>Ascomycota</taxon>
        <taxon>Pezizomycotina</taxon>
        <taxon>Dothideomycetes</taxon>
        <taxon>Dothideomycetidae</taxon>
        <taxon>Mycosphaerellales</taxon>
        <taxon>Mycosphaerellaceae</taxon>
        <taxon>Cercospora</taxon>
    </lineage>
</organism>
<evidence type="ECO:0000259" key="8">
    <source>
        <dbReference type="PROSITE" id="PS00028"/>
    </source>
</evidence>
<dbReference type="EMBL" id="PNEN01000527">
    <property type="protein sequence ID" value="PPJ56052.1"/>
    <property type="molecule type" value="Genomic_DNA"/>
</dbReference>
<evidence type="ECO:0000256" key="5">
    <source>
        <dbReference type="ARBA" id="ARBA00022833"/>
    </source>
</evidence>
<comment type="subcellular location">
    <subcellularLocation>
        <location evidence="1">Nucleus</location>
    </subcellularLocation>
</comment>
<keyword evidence="4" id="KW-0863">Zinc-finger</keyword>
<dbReference type="Proteomes" id="UP000237631">
    <property type="component" value="Unassembled WGS sequence"/>
</dbReference>
<dbReference type="SMART" id="SM00355">
    <property type="entry name" value="ZnF_C2H2"/>
    <property type="match status" value="5"/>
</dbReference>
<evidence type="ECO:0000256" key="4">
    <source>
        <dbReference type="ARBA" id="ARBA00022771"/>
    </source>
</evidence>
<feature type="region of interest" description="Disordered" evidence="7">
    <location>
        <begin position="458"/>
        <end position="479"/>
    </location>
</feature>
<evidence type="ECO:0000256" key="2">
    <source>
        <dbReference type="ARBA" id="ARBA00022723"/>
    </source>
</evidence>
<evidence type="ECO:0000313" key="9">
    <source>
        <dbReference type="EMBL" id="PPJ56052.1"/>
    </source>
</evidence>
<dbReference type="InterPro" id="IPR013087">
    <property type="entry name" value="Znf_C2H2_type"/>
</dbReference>
<evidence type="ECO:0000256" key="3">
    <source>
        <dbReference type="ARBA" id="ARBA00022737"/>
    </source>
</evidence>
<keyword evidence="3" id="KW-0677">Repeat</keyword>
<dbReference type="AlphaFoldDB" id="A0A2S6C8K0"/>
<keyword evidence="2" id="KW-0479">Metal-binding</keyword>
<dbReference type="InterPro" id="IPR050888">
    <property type="entry name" value="ZnF_C2H2-type_TF"/>
</dbReference>
<dbReference type="PROSITE" id="PS00028">
    <property type="entry name" value="ZINC_FINGER_C2H2_1"/>
    <property type="match status" value="1"/>
</dbReference>
<dbReference type="GO" id="GO:0005634">
    <property type="term" value="C:nucleus"/>
    <property type="evidence" value="ECO:0007669"/>
    <property type="project" value="UniProtKB-SubCell"/>
</dbReference>
<feature type="region of interest" description="Disordered" evidence="7">
    <location>
        <begin position="106"/>
        <end position="173"/>
    </location>
</feature>
<comment type="caution">
    <text evidence="9">The sequence shown here is derived from an EMBL/GenBank/DDBJ whole genome shotgun (WGS) entry which is preliminary data.</text>
</comment>
<reference evidence="10" key="1">
    <citation type="journal article" date="2017" name="bioRxiv">
        <title>Conservation of a gene cluster reveals novel cercosporin biosynthetic mechanisms and extends production to the genus Colletotrichum.</title>
        <authorList>
            <person name="de Jonge R."/>
            <person name="Ebert M.K."/>
            <person name="Huitt-Roehl C.R."/>
            <person name="Pal P."/>
            <person name="Suttle J.C."/>
            <person name="Spanner R.E."/>
            <person name="Neubauer J.D."/>
            <person name="Jurick W.M.II."/>
            <person name="Stott K.A."/>
            <person name="Secor G.A."/>
            <person name="Thomma B.P.H.J."/>
            <person name="Van de Peer Y."/>
            <person name="Townsend C.A."/>
            <person name="Bolton M.D."/>
        </authorList>
    </citation>
    <scope>NUCLEOTIDE SEQUENCE [LARGE SCALE GENOMIC DNA]</scope>
    <source>
        <strain evidence="10">CBS538.71</strain>
    </source>
</reference>
<feature type="region of interest" description="Disordered" evidence="7">
    <location>
        <begin position="344"/>
        <end position="422"/>
    </location>
</feature>
<evidence type="ECO:0000256" key="6">
    <source>
        <dbReference type="ARBA" id="ARBA00023242"/>
    </source>
</evidence>